<keyword evidence="3" id="KW-1185">Reference proteome</keyword>
<gene>
    <name evidence="2" type="ORF">LTRI10_LOCUS1770</name>
</gene>
<evidence type="ECO:0000313" key="3">
    <source>
        <dbReference type="Proteomes" id="UP001497516"/>
    </source>
</evidence>
<evidence type="ECO:0000256" key="1">
    <source>
        <dbReference type="SAM" id="MobiDB-lite"/>
    </source>
</evidence>
<dbReference type="EMBL" id="OZ034813">
    <property type="protein sequence ID" value="CAL1353906.1"/>
    <property type="molecule type" value="Genomic_DNA"/>
</dbReference>
<feature type="region of interest" description="Disordered" evidence="1">
    <location>
        <begin position="10"/>
        <end position="30"/>
    </location>
</feature>
<organism evidence="2 3">
    <name type="scientific">Linum trigynum</name>
    <dbReference type="NCBI Taxonomy" id="586398"/>
    <lineage>
        <taxon>Eukaryota</taxon>
        <taxon>Viridiplantae</taxon>
        <taxon>Streptophyta</taxon>
        <taxon>Embryophyta</taxon>
        <taxon>Tracheophyta</taxon>
        <taxon>Spermatophyta</taxon>
        <taxon>Magnoliopsida</taxon>
        <taxon>eudicotyledons</taxon>
        <taxon>Gunneridae</taxon>
        <taxon>Pentapetalae</taxon>
        <taxon>rosids</taxon>
        <taxon>fabids</taxon>
        <taxon>Malpighiales</taxon>
        <taxon>Linaceae</taxon>
        <taxon>Linum</taxon>
    </lineage>
</organism>
<proteinExistence type="predicted"/>
<dbReference type="AlphaFoldDB" id="A0AAV2CCJ6"/>
<evidence type="ECO:0000313" key="2">
    <source>
        <dbReference type="EMBL" id="CAL1353906.1"/>
    </source>
</evidence>
<accession>A0AAV2CCJ6</accession>
<dbReference type="Proteomes" id="UP001497516">
    <property type="component" value="Chromosome 1"/>
</dbReference>
<reference evidence="2 3" key="1">
    <citation type="submission" date="2024-04" db="EMBL/GenBank/DDBJ databases">
        <authorList>
            <person name="Fracassetti M."/>
        </authorList>
    </citation>
    <scope>NUCLEOTIDE SEQUENCE [LARGE SCALE GENOMIC DNA]</scope>
</reference>
<name>A0AAV2CCJ6_9ROSI</name>
<sequence length="75" mass="8121">MVSYMQAPFAMQGNHQQQQQQGMHDSGMLNGYYRDPFGSGSCIGSGSGEDGVGTSQNGMSGFDLYAQYNKWRKGG</sequence>
<protein>
    <submittedName>
        <fullName evidence="2">Uncharacterized protein</fullName>
    </submittedName>
</protein>